<reference evidence="2 3" key="1">
    <citation type="submission" date="2016-01" db="EMBL/GenBank/DDBJ databases">
        <title>Genome Sequences of Twelve Sporeforming Bacillus Species Isolated from Foods.</title>
        <authorList>
            <person name="Berendsen E.M."/>
            <person name="Wells-Bennik M.H."/>
            <person name="Krawcyk A.O."/>
            <person name="De Jong A."/>
            <person name="Holsappel S."/>
            <person name="Eijlander R.T."/>
            <person name="Kuipers O.P."/>
        </authorList>
    </citation>
    <scope>NUCLEOTIDE SEQUENCE [LARGE SCALE GENOMIC DNA]</scope>
    <source>
        <strain evidence="2 3">B4098</strain>
    </source>
</reference>
<feature type="region of interest" description="Disordered" evidence="1">
    <location>
        <begin position="1"/>
        <end position="22"/>
    </location>
</feature>
<dbReference type="PATRIC" id="fig|1398.26.peg.2857"/>
<name>A0A150K0J0_HEYCO</name>
<dbReference type="AlphaFoldDB" id="A0A150K0J0"/>
<dbReference type="EMBL" id="LQYG01000042">
    <property type="protein sequence ID" value="KYC63037.1"/>
    <property type="molecule type" value="Genomic_DNA"/>
</dbReference>
<evidence type="ECO:0000313" key="2">
    <source>
        <dbReference type="EMBL" id="KYC63037.1"/>
    </source>
</evidence>
<comment type="caution">
    <text evidence="2">The sequence shown here is derived from an EMBL/GenBank/DDBJ whole genome shotgun (WGS) entry which is preliminary data.</text>
</comment>
<sequence length="67" mass="7549">MPGRRRREGYGKKLDNNGKNRADSGHRLNFAYNRGKAKYGKFVTVGRADCTMLFETIIVKKDIALSG</sequence>
<dbReference type="Proteomes" id="UP000075288">
    <property type="component" value="Unassembled WGS sequence"/>
</dbReference>
<evidence type="ECO:0000256" key="1">
    <source>
        <dbReference type="SAM" id="MobiDB-lite"/>
    </source>
</evidence>
<evidence type="ECO:0000313" key="3">
    <source>
        <dbReference type="Proteomes" id="UP000075288"/>
    </source>
</evidence>
<accession>A0A150K0J0</accession>
<gene>
    <name evidence="2" type="ORF">B4098_0443</name>
</gene>
<organism evidence="2 3">
    <name type="scientific">Heyndrickxia coagulans</name>
    <name type="common">Weizmannia coagulans</name>
    <dbReference type="NCBI Taxonomy" id="1398"/>
    <lineage>
        <taxon>Bacteria</taxon>
        <taxon>Bacillati</taxon>
        <taxon>Bacillota</taxon>
        <taxon>Bacilli</taxon>
        <taxon>Bacillales</taxon>
        <taxon>Bacillaceae</taxon>
        <taxon>Heyndrickxia</taxon>
    </lineage>
</organism>
<feature type="compositionally biased region" description="Basic and acidic residues" evidence="1">
    <location>
        <begin position="8"/>
        <end position="22"/>
    </location>
</feature>
<proteinExistence type="predicted"/>
<protein>
    <submittedName>
        <fullName evidence="2">Uncharacterized protein</fullName>
    </submittedName>
</protein>